<keyword evidence="2" id="KW-1185">Reference proteome</keyword>
<protein>
    <recommendedName>
        <fullName evidence="3">DUF3990 domain-containing protein</fullName>
    </recommendedName>
</protein>
<dbReference type="Proteomes" id="UP000190286">
    <property type="component" value="Unassembled WGS sequence"/>
</dbReference>
<accession>A0A1T4Y501</accession>
<dbReference type="STRING" id="745368.SAMN02745178_02728"/>
<sequence length="225" mass="26326">MKKTIYHGSDHIIEKPQYGYGKPYNDYGVGFYCTENPNMAKEWGVSIDHNGYANEYQIECDGLTILDLNAPEYTMLHWLTILLENREFDASTPLAAEAKDYLLQNFHLDYKTADVIIGYRADDSYFSFASDFINGAISYRQLCSAMRLGKLGQQFVLKSRKAFEQLKFMGYDTADAKEWYKKKAFRDQAARRQYFDVERNRRQRGDLYITTILDEEMKPSDPRLR</sequence>
<name>A0A1T4Y501_9FIRM</name>
<organism evidence="1 2">
    <name type="scientific">Gemmiger formicilis</name>
    <dbReference type="NCBI Taxonomy" id="745368"/>
    <lineage>
        <taxon>Bacteria</taxon>
        <taxon>Bacillati</taxon>
        <taxon>Bacillota</taxon>
        <taxon>Clostridia</taxon>
        <taxon>Eubacteriales</taxon>
        <taxon>Gemmiger</taxon>
    </lineage>
</organism>
<evidence type="ECO:0000313" key="1">
    <source>
        <dbReference type="EMBL" id="SKA96598.1"/>
    </source>
</evidence>
<dbReference type="OrthoDB" id="9813772at2"/>
<evidence type="ECO:0000313" key="2">
    <source>
        <dbReference type="Proteomes" id="UP000190286"/>
    </source>
</evidence>
<dbReference type="AlphaFoldDB" id="A0A1T4Y501"/>
<evidence type="ECO:0008006" key="3">
    <source>
        <dbReference type="Google" id="ProtNLM"/>
    </source>
</evidence>
<proteinExistence type="predicted"/>
<dbReference type="GeneID" id="93339152"/>
<dbReference type="RefSeq" id="WP_078785522.1">
    <property type="nucleotide sequence ID" value="NZ_CAJKTF010000024.1"/>
</dbReference>
<dbReference type="Pfam" id="PF13151">
    <property type="entry name" value="DUF3990"/>
    <property type="match status" value="1"/>
</dbReference>
<dbReference type="InterPro" id="IPR025051">
    <property type="entry name" value="DUF3990"/>
</dbReference>
<gene>
    <name evidence="1" type="ORF">SAMN02745178_02728</name>
</gene>
<reference evidence="1 2" key="1">
    <citation type="submission" date="2017-02" db="EMBL/GenBank/DDBJ databases">
        <authorList>
            <person name="Peterson S.W."/>
        </authorList>
    </citation>
    <scope>NUCLEOTIDE SEQUENCE [LARGE SCALE GENOMIC DNA]</scope>
    <source>
        <strain evidence="1 2">ATCC 27749</strain>
    </source>
</reference>
<dbReference type="EMBL" id="FUYF01000033">
    <property type="protein sequence ID" value="SKA96598.1"/>
    <property type="molecule type" value="Genomic_DNA"/>
</dbReference>